<feature type="transmembrane region" description="Helical" evidence="6">
    <location>
        <begin position="799"/>
        <end position="821"/>
    </location>
</feature>
<dbReference type="PANTHER" id="PTHR46768:SF1">
    <property type="entry name" value="TWO PORE CHANNEL PROTEIN 2"/>
    <property type="match status" value="1"/>
</dbReference>
<dbReference type="SUPFAM" id="SSF81324">
    <property type="entry name" value="Voltage-gated potassium channels"/>
    <property type="match status" value="2"/>
</dbReference>
<dbReference type="Gene3D" id="1.10.287.70">
    <property type="match status" value="2"/>
</dbReference>
<feature type="domain" description="Ion transport" evidence="7">
    <location>
        <begin position="689"/>
        <end position="819"/>
    </location>
</feature>
<dbReference type="GO" id="GO:0005765">
    <property type="term" value="C:lysosomal membrane"/>
    <property type="evidence" value="ECO:0007669"/>
    <property type="project" value="InterPro"/>
</dbReference>
<dbReference type="InterPro" id="IPR027359">
    <property type="entry name" value="Volt_channel_dom_sf"/>
</dbReference>
<dbReference type="AlphaFoldDB" id="A0A1S3JKD8"/>
<feature type="region of interest" description="Disordered" evidence="5">
    <location>
        <begin position="1"/>
        <end position="45"/>
    </location>
</feature>
<dbReference type="Pfam" id="PF00520">
    <property type="entry name" value="Ion_trans"/>
    <property type="match status" value="3"/>
</dbReference>
<name>A0A1S3JKD8_LINAN</name>
<sequence>MERLETESPDFHERRESFRNWTRTSSTTSRSSLFPQSRGDNADDDYSGSYPGLRRDYDELTVLQAQVFLEDAEKYRSIHHKIDKTSLRLYRLYFSRPYQWFLFSVMFVVLILAFFEKPSSLTTNWTSDMRNTGQRLNPPCGLTEGIEIICLLLFVGDVILKSYFKGPEVLKSPWVILYICALLVSVVDWTVSMIYFCKEIVRVRRYIRPFFILQNSSLMKKTVNCLKKTLPEIISILVLLVFHVYFFLLLGMLLFTEEYDPIPANPNGTDPEGPAANSSRNGSSAFIEDFEAGLKNLLVLITTANHPDVMMPLYNYNRFYVLYFIVFLVIGLYCLMNMLTAVIYNHFRGYFLDSMQSSHLRRCVGIRAAYEVLHAREKAQHRYGVSVPLARHTIEGARIAKSTKREMLKELNVRTEEYLDHTTFHAICIIMEKGKKSQKNKPQMTFCQNACLNILQTIVTHRFFTYFGLLVTLVNVVLISIELSTQYDLIVHSPNTVLAVINLVFIIYYTVEQGLRLWAMGWRVYFNHVSYIFDGLITVILVFLEVTFLIIYGLPNIEKINKQAVYEDDLTMWDLVRVINILIILRLFRIIPEFKSMSLVASTLGDLFVNLQAFAGILLVIYYFFAILGMELFAGKLEPAQLEPMRNQCGTYAQLNYWGNNFDDFAIFLMKYICIKKLTCYDPYFLLIFQSMSLVASTLGDLFVNLQAFAGILLVIYYFFAILGMELFAGKLEPAQLEPMRNQCGTYAQLNYWGNNFDDFAASLIVLWDVMVVNNWFVFLDAYTIATGTRWSQLYFVVWWLLSVVLSLNLLSALILENFIMKWEKNRERWRASDQERSRSVSVNSISLQATISRPLSVHDMFRDMLQEPEEEEMLQVINEHRYLRL</sequence>
<keyword evidence="2 6" id="KW-0812">Transmembrane</keyword>
<feature type="domain" description="Ion transport" evidence="7">
    <location>
        <begin position="461"/>
        <end position="665"/>
    </location>
</feature>
<accession>A0A1S3JKD8</accession>
<evidence type="ECO:0000256" key="5">
    <source>
        <dbReference type="SAM" id="MobiDB-lite"/>
    </source>
</evidence>
<evidence type="ECO:0000313" key="9">
    <source>
        <dbReference type="RefSeq" id="XP_013410591.1"/>
    </source>
</evidence>
<feature type="transmembrane region" description="Helical" evidence="6">
    <location>
        <begin position="531"/>
        <end position="555"/>
    </location>
</feature>
<feature type="transmembrane region" description="Helical" evidence="6">
    <location>
        <begin position="463"/>
        <end position="483"/>
    </location>
</feature>
<feature type="transmembrane region" description="Helical" evidence="6">
    <location>
        <begin position="604"/>
        <end position="625"/>
    </location>
</feature>
<gene>
    <name evidence="9" type="primary">LOC106173848</name>
</gene>
<dbReference type="InterPro" id="IPR005821">
    <property type="entry name" value="Ion_trans_dom"/>
</dbReference>
<feature type="transmembrane region" description="Helical" evidence="6">
    <location>
        <begin position="702"/>
        <end position="723"/>
    </location>
</feature>
<dbReference type="Proteomes" id="UP000085678">
    <property type="component" value="Unplaced"/>
</dbReference>
<dbReference type="InterPro" id="IPR028798">
    <property type="entry name" value="TPC2"/>
</dbReference>
<dbReference type="RefSeq" id="XP_013410591.1">
    <property type="nucleotide sequence ID" value="XM_013555137.1"/>
</dbReference>
<feature type="transmembrane region" description="Helical" evidence="6">
    <location>
        <begin position="98"/>
        <end position="115"/>
    </location>
</feature>
<dbReference type="GO" id="GO:0022832">
    <property type="term" value="F:voltage-gated channel activity"/>
    <property type="evidence" value="ECO:0007669"/>
    <property type="project" value="InterPro"/>
</dbReference>
<keyword evidence="8" id="KW-1185">Reference proteome</keyword>
<dbReference type="InParanoid" id="A0A1S3JKD8"/>
<dbReference type="STRING" id="7574.A0A1S3JKD8"/>
<evidence type="ECO:0000256" key="1">
    <source>
        <dbReference type="ARBA" id="ARBA00004141"/>
    </source>
</evidence>
<proteinExistence type="predicted"/>
<dbReference type="KEGG" id="lak:106173848"/>
<dbReference type="GO" id="GO:0075509">
    <property type="term" value="P:endocytosis involved in viral entry into host cell"/>
    <property type="evidence" value="ECO:0007669"/>
    <property type="project" value="TreeGrafter"/>
</dbReference>
<feature type="transmembrane region" description="Helical" evidence="6">
    <location>
        <begin position="175"/>
        <end position="197"/>
    </location>
</feature>
<keyword evidence="3 6" id="KW-1133">Transmembrane helix</keyword>
<feature type="domain" description="Ion transport" evidence="7">
    <location>
        <begin position="98"/>
        <end position="347"/>
    </location>
</feature>
<dbReference type="OrthoDB" id="6272693at2759"/>
<dbReference type="GO" id="GO:0015280">
    <property type="term" value="F:ligand-gated sodium channel activity"/>
    <property type="evidence" value="ECO:0007669"/>
    <property type="project" value="TreeGrafter"/>
</dbReference>
<feature type="transmembrane region" description="Helical" evidence="6">
    <location>
        <begin position="320"/>
        <end position="344"/>
    </location>
</feature>
<keyword evidence="4 6" id="KW-0472">Membrane</keyword>
<feature type="transmembrane region" description="Helical" evidence="6">
    <location>
        <begin position="760"/>
        <end position="779"/>
    </location>
</feature>
<reference evidence="9" key="1">
    <citation type="submission" date="2025-08" db="UniProtKB">
        <authorList>
            <consortium name="RefSeq"/>
        </authorList>
    </citation>
    <scope>IDENTIFICATION</scope>
    <source>
        <tissue evidence="9">Gonads</tissue>
    </source>
</reference>
<organism evidence="8 9">
    <name type="scientific">Lingula anatina</name>
    <name type="common">Brachiopod</name>
    <name type="synonym">Lingula unguis</name>
    <dbReference type="NCBI Taxonomy" id="7574"/>
    <lineage>
        <taxon>Eukaryota</taxon>
        <taxon>Metazoa</taxon>
        <taxon>Spiralia</taxon>
        <taxon>Lophotrochozoa</taxon>
        <taxon>Brachiopoda</taxon>
        <taxon>Linguliformea</taxon>
        <taxon>Lingulata</taxon>
        <taxon>Lingulida</taxon>
        <taxon>Linguloidea</taxon>
        <taxon>Lingulidae</taxon>
        <taxon>Lingula</taxon>
    </lineage>
</organism>
<dbReference type="GeneID" id="106173848"/>
<feature type="compositionally biased region" description="Basic and acidic residues" evidence="5">
    <location>
        <begin position="1"/>
        <end position="18"/>
    </location>
</feature>
<evidence type="ECO:0000256" key="6">
    <source>
        <dbReference type="SAM" id="Phobius"/>
    </source>
</evidence>
<evidence type="ECO:0000313" key="8">
    <source>
        <dbReference type="Proteomes" id="UP000085678"/>
    </source>
</evidence>
<dbReference type="Gene3D" id="1.20.120.350">
    <property type="entry name" value="Voltage-gated potassium channels. Chain C"/>
    <property type="match status" value="2"/>
</dbReference>
<evidence type="ECO:0000256" key="3">
    <source>
        <dbReference type="ARBA" id="ARBA00022989"/>
    </source>
</evidence>
<dbReference type="GO" id="GO:0019722">
    <property type="term" value="P:calcium-mediated signaling"/>
    <property type="evidence" value="ECO:0007669"/>
    <property type="project" value="TreeGrafter"/>
</dbReference>
<feature type="transmembrane region" description="Helical" evidence="6">
    <location>
        <begin position="233"/>
        <end position="255"/>
    </location>
</feature>
<evidence type="ECO:0000256" key="2">
    <source>
        <dbReference type="ARBA" id="ARBA00022692"/>
    </source>
</evidence>
<feature type="transmembrane region" description="Helical" evidence="6">
    <location>
        <begin position="136"/>
        <end position="155"/>
    </location>
</feature>
<feature type="compositionally biased region" description="Low complexity" evidence="5">
    <location>
        <begin position="22"/>
        <end position="32"/>
    </location>
</feature>
<feature type="transmembrane region" description="Helical" evidence="6">
    <location>
        <begin position="489"/>
        <end position="511"/>
    </location>
</feature>
<dbReference type="PANTHER" id="PTHR46768">
    <property type="entry name" value="TWO PORE CALCIUM CHANNEL PROTEIN 2"/>
    <property type="match status" value="1"/>
</dbReference>
<comment type="subcellular location">
    <subcellularLocation>
        <location evidence="1">Membrane</location>
        <topology evidence="1">Multi-pass membrane protein</topology>
    </subcellularLocation>
</comment>
<feature type="transmembrane region" description="Helical" evidence="6">
    <location>
        <begin position="575"/>
        <end position="592"/>
    </location>
</feature>
<evidence type="ECO:0000256" key="4">
    <source>
        <dbReference type="ARBA" id="ARBA00023136"/>
    </source>
</evidence>
<protein>
    <submittedName>
        <fullName evidence="9">Two pore calcium channel protein 2</fullName>
    </submittedName>
</protein>
<dbReference type="GO" id="GO:0097682">
    <property type="term" value="F:intracellularly phosphatidylinositol-3,5-bisphosphate-gated monatomic cation channel activity"/>
    <property type="evidence" value="ECO:0007669"/>
    <property type="project" value="TreeGrafter"/>
</dbReference>
<evidence type="ECO:0000259" key="7">
    <source>
        <dbReference type="Pfam" id="PF00520"/>
    </source>
</evidence>